<organism evidence="1 2">
    <name type="scientific">Salimicrobium flavidum</name>
    <dbReference type="NCBI Taxonomy" id="570947"/>
    <lineage>
        <taxon>Bacteria</taxon>
        <taxon>Bacillati</taxon>
        <taxon>Bacillota</taxon>
        <taxon>Bacilli</taxon>
        <taxon>Bacillales</taxon>
        <taxon>Bacillaceae</taxon>
        <taxon>Salimicrobium</taxon>
    </lineage>
</organism>
<dbReference type="AlphaFoldDB" id="A0A1N7IWW4"/>
<proteinExistence type="predicted"/>
<evidence type="ECO:0000313" key="2">
    <source>
        <dbReference type="Proteomes" id="UP000187608"/>
    </source>
</evidence>
<dbReference type="STRING" id="570947.SAMN05421687_102369"/>
<evidence type="ECO:0000313" key="1">
    <source>
        <dbReference type="EMBL" id="SIS41481.1"/>
    </source>
</evidence>
<dbReference type="EMBL" id="FTOC01000002">
    <property type="protein sequence ID" value="SIS41481.1"/>
    <property type="molecule type" value="Genomic_DNA"/>
</dbReference>
<dbReference type="Proteomes" id="UP000187608">
    <property type="component" value="Unassembled WGS sequence"/>
</dbReference>
<dbReference type="RefSeq" id="WP_076557372.1">
    <property type="nucleotide sequence ID" value="NZ_FTOC01000002.1"/>
</dbReference>
<gene>
    <name evidence="1" type="ORF">SAMN05421687_102369</name>
</gene>
<protein>
    <submittedName>
        <fullName evidence="1">Uncharacterized protein</fullName>
    </submittedName>
</protein>
<accession>A0A1N7IWW4</accession>
<reference evidence="2" key="1">
    <citation type="submission" date="2017-01" db="EMBL/GenBank/DDBJ databases">
        <authorList>
            <person name="Varghese N."/>
            <person name="Submissions S."/>
        </authorList>
    </citation>
    <scope>NUCLEOTIDE SEQUENCE [LARGE SCALE GENOMIC DNA]</scope>
    <source>
        <strain evidence="2">DSM 23127</strain>
    </source>
</reference>
<sequence length="71" mass="8340">MLLPNWPTRTLGGDVWWLTIDAKAGWKIQKNFVTGHYRLLDGCNVRHAWSFSEKTIRLAYIYAPTFKPEKM</sequence>
<keyword evidence="2" id="KW-1185">Reference proteome</keyword>
<name>A0A1N7IWW4_9BACI</name>
<dbReference type="OrthoDB" id="1796720at2"/>